<dbReference type="EMBL" id="JAMZEK010000001">
    <property type="protein sequence ID" value="MCP1373284.1"/>
    <property type="molecule type" value="Genomic_DNA"/>
</dbReference>
<sequence>MTRAMARAVPLALTLTLHLAAWLVLTTPGAPGRQERPPSRRMDDALRLRWITRAPATTSAPTKAIHGSHHAPPPDAAKRQHRLSRAAIRQTAARTQAPTPAAPPPLTSLPAASVEPDYIPGGNRLQPAAPSVVRLPGQAFVPGVPVFRMTDPRSQGAGGLARAIAGLTGGADPKCLQLAQWRDLSRRERATQGITDEDMDRVERDHGCRPAASRGGPGSNPLLTPPGRR</sequence>
<comment type="caution">
    <text evidence="2">The sequence shown here is derived from an EMBL/GenBank/DDBJ whole genome shotgun (WGS) entry which is preliminary data.</text>
</comment>
<accession>A0ABT1F7B5</accession>
<feature type="compositionally biased region" description="Low complexity" evidence="1">
    <location>
        <begin position="86"/>
        <end position="99"/>
    </location>
</feature>
<proteinExistence type="predicted"/>
<reference evidence="2 3" key="1">
    <citation type="submission" date="2022-06" db="EMBL/GenBank/DDBJ databases">
        <title>Dyella sp. Sa strain:Sa Genome sequencing.</title>
        <authorList>
            <person name="Park S."/>
        </authorList>
    </citation>
    <scope>NUCLEOTIDE SEQUENCE [LARGE SCALE GENOMIC DNA]</scope>
    <source>
        <strain evidence="2 3">Sa</strain>
    </source>
</reference>
<organism evidence="2 3">
    <name type="scientific">Dyella lutea</name>
    <dbReference type="NCBI Taxonomy" id="2950441"/>
    <lineage>
        <taxon>Bacteria</taxon>
        <taxon>Pseudomonadati</taxon>
        <taxon>Pseudomonadota</taxon>
        <taxon>Gammaproteobacteria</taxon>
        <taxon>Lysobacterales</taxon>
        <taxon>Rhodanobacteraceae</taxon>
        <taxon>Dyella</taxon>
    </lineage>
</organism>
<keyword evidence="3" id="KW-1185">Reference proteome</keyword>
<name>A0ABT1F7B5_9GAMM</name>
<evidence type="ECO:0000256" key="1">
    <source>
        <dbReference type="SAM" id="MobiDB-lite"/>
    </source>
</evidence>
<dbReference type="Proteomes" id="UP001204615">
    <property type="component" value="Unassembled WGS sequence"/>
</dbReference>
<evidence type="ECO:0000313" key="2">
    <source>
        <dbReference type="EMBL" id="MCP1373284.1"/>
    </source>
</evidence>
<feature type="region of interest" description="Disordered" evidence="1">
    <location>
        <begin position="56"/>
        <end position="125"/>
    </location>
</feature>
<feature type="region of interest" description="Disordered" evidence="1">
    <location>
        <begin position="186"/>
        <end position="229"/>
    </location>
</feature>
<evidence type="ECO:0000313" key="3">
    <source>
        <dbReference type="Proteomes" id="UP001204615"/>
    </source>
</evidence>
<gene>
    <name evidence="2" type="ORF">NC595_04350</name>
</gene>
<protein>
    <submittedName>
        <fullName evidence="2">Uncharacterized protein</fullName>
    </submittedName>
</protein>
<dbReference type="RefSeq" id="WP_253565032.1">
    <property type="nucleotide sequence ID" value="NZ_JAMZEK010000001.1"/>
</dbReference>